<evidence type="ECO:0000259" key="7">
    <source>
        <dbReference type="Pfam" id="PF08281"/>
    </source>
</evidence>
<dbReference type="Pfam" id="PF04542">
    <property type="entry name" value="Sigma70_r2"/>
    <property type="match status" value="1"/>
</dbReference>
<protein>
    <submittedName>
        <fullName evidence="8">RNA polymerase sigma factor</fullName>
    </submittedName>
</protein>
<reference evidence="8 9" key="1">
    <citation type="submission" date="2022-10" db="EMBL/GenBank/DDBJ databases">
        <title>Luteolibacter arcticus strain CCTCC AB 2014275, whole genome shotgun sequencing project.</title>
        <authorList>
            <person name="Zhao G."/>
            <person name="Shen L."/>
        </authorList>
    </citation>
    <scope>NUCLEOTIDE SEQUENCE [LARGE SCALE GENOMIC DNA]</scope>
    <source>
        <strain evidence="8 9">CCTCC AB 2014275</strain>
    </source>
</reference>
<name>A0ABT3GLZ5_9BACT</name>
<dbReference type="InterPro" id="IPR013324">
    <property type="entry name" value="RNA_pol_sigma_r3/r4-like"/>
</dbReference>
<dbReference type="PANTHER" id="PTHR43133">
    <property type="entry name" value="RNA POLYMERASE ECF-TYPE SIGMA FACTO"/>
    <property type="match status" value="1"/>
</dbReference>
<dbReference type="RefSeq" id="WP_264488629.1">
    <property type="nucleotide sequence ID" value="NZ_JAPDDT010000008.1"/>
</dbReference>
<dbReference type="PANTHER" id="PTHR43133:SF52">
    <property type="entry name" value="ECF RNA POLYMERASE SIGMA FACTOR SIGL"/>
    <property type="match status" value="1"/>
</dbReference>
<dbReference type="Gene3D" id="1.10.1740.10">
    <property type="match status" value="1"/>
</dbReference>
<comment type="similarity">
    <text evidence="1">Belongs to the sigma-70 factor family. ECF subfamily.</text>
</comment>
<dbReference type="InterPro" id="IPR014284">
    <property type="entry name" value="RNA_pol_sigma-70_dom"/>
</dbReference>
<dbReference type="Gene3D" id="1.10.10.10">
    <property type="entry name" value="Winged helix-like DNA-binding domain superfamily/Winged helix DNA-binding domain"/>
    <property type="match status" value="1"/>
</dbReference>
<organism evidence="8 9">
    <name type="scientific">Luteolibacter arcticus</name>
    <dbReference type="NCBI Taxonomy" id="1581411"/>
    <lineage>
        <taxon>Bacteria</taxon>
        <taxon>Pseudomonadati</taxon>
        <taxon>Verrucomicrobiota</taxon>
        <taxon>Verrucomicrobiia</taxon>
        <taxon>Verrucomicrobiales</taxon>
        <taxon>Verrucomicrobiaceae</taxon>
        <taxon>Luteolibacter</taxon>
    </lineage>
</organism>
<feature type="domain" description="RNA polymerase sigma factor 70 region 4 type 2" evidence="7">
    <location>
        <begin position="100"/>
        <end position="152"/>
    </location>
</feature>
<comment type="caution">
    <text evidence="8">The sequence shown here is derived from an EMBL/GenBank/DDBJ whole genome shotgun (WGS) entry which is preliminary data.</text>
</comment>
<dbReference type="InterPro" id="IPR013249">
    <property type="entry name" value="RNA_pol_sigma70_r4_t2"/>
</dbReference>
<keyword evidence="9" id="KW-1185">Reference proteome</keyword>
<evidence type="ECO:0000256" key="5">
    <source>
        <dbReference type="ARBA" id="ARBA00023163"/>
    </source>
</evidence>
<evidence type="ECO:0000256" key="4">
    <source>
        <dbReference type="ARBA" id="ARBA00023125"/>
    </source>
</evidence>
<keyword evidence="5" id="KW-0804">Transcription</keyword>
<dbReference type="InterPro" id="IPR007627">
    <property type="entry name" value="RNA_pol_sigma70_r2"/>
</dbReference>
<dbReference type="EMBL" id="JAPDDT010000008">
    <property type="protein sequence ID" value="MCW1924522.1"/>
    <property type="molecule type" value="Genomic_DNA"/>
</dbReference>
<sequence length="184" mass="21071">MDTSDQRPEPSEAELLQAGFRYALALTHHREEAEDLVQESWLNLCRRYGKVENRAVLFTALRNLHIDQCRRRKLVHFDSLDDEGMPEVAEIPVDEPCVRGELADLLGRLKPTEREVIFLHYYQGHTAEEICQLNGQSRGTVLSLIHRSLAKLRKLGEVAAEAVSRNQLLLLFVVLITLTIFLSR</sequence>
<dbReference type="CDD" id="cd06171">
    <property type="entry name" value="Sigma70_r4"/>
    <property type="match status" value="1"/>
</dbReference>
<dbReference type="Pfam" id="PF08281">
    <property type="entry name" value="Sigma70_r4_2"/>
    <property type="match status" value="1"/>
</dbReference>
<keyword evidence="4" id="KW-0238">DNA-binding</keyword>
<evidence type="ECO:0000313" key="9">
    <source>
        <dbReference type="Proteomes" id="UP001320876"/>
    </source>
</evidence>
<proteinExistence type="inferred from homology"/>
<evidence type="ECO:0000256" key="2">
    <source>
        <dbReference type="ARBA" id="ARBA00023015"/>
    </source>
</evidence>
<dbReference type="SUPFAM" id="SSF88659">
    <property type="entry name" value="Sigma3 and sigma4 domains of RNA polymerase sigma factors"/>
    <property type="match status" value="1"/>
</dbReference>
<dbReference type="SUPFAM" id="SSF88946">
    <property type="entry name" value="Sigma2 domain of RNA polymerase sigma factors"/>
    <property type="match status" value="1"/>
</dbReference>
<evidence type="ECO:0000259" key="6">
    <source>
        <dbReference type="Pfam" id="PF04542"/>
    </source>
</evidence>
<evidence type="ECO:0000313" key="8">
    <source>
        <dbReference type="EMBL" id="MCW1924522.1"/>
    </source>
</evidence>
<dbReference type="NCBIfam" id="TIGR02937">
    <property type="entry name" value="sigma70-ECF"/>
    <property type="match status" value="1"/>
</dbReference>
<gene>
    <name evidence="8" type="ORF">OKA05_18295</name>
</gene>
<evidence type="ECO:0000256" key="1">
    <source>
        <dbReference type="ARBA" id="ARBA00010641"/>
    </source>
</evidence>
<keyword evidence="3" id="KW-0731">Sigma factor</keyword>
<feature type="domain" description="RNA polymerase sigma-70 region 2" evidence="6">
    <location>
        <begin position="20"/>
        <end position="73"/>
    </location>
</feature>
<keyword evidence="2" id="KW-0805">Transcription regulation</keyword>
<dbReference type="InterPro" id="IPR013325">
    <property type="entry name" value="RNA_pol_sigma_r2"/>
</dbReference>
<dbReference type="InterPro" id="IPR039425">
    <property type="entry name" value="RNA_pol_sigma-70-like"/>
</dbReference>
<evidence type="ECO:0000256" key="3">
    <source>
        <dbReference type="ARBA" id="ARBA00023082"/>
    </source>
</evidence>
<accession>A0ABT3GLZ5</accession>
<dbReference type="InterPro" id="IPR036388">
    <property type="entry name" value="WH-like_DNA-bd_sf"/>
</dbReference>
<dbReference type="Proteomes" id="UP001320876">
    <property type="component" value="Unassembled WGS sequence"/>
</dbReference>